<name>A0A9P8SC89_9HYPO</name>
<dbReference type="EMBL" id="JAIZPD010000021">
    <property type="protein sequence ID" value="KAH0957378.1"/>
    <property type="molecule type" value="Genomic_DNA"/>
</dbReference>
<comment type="subcellular location">
    <subcellularLocation>
        <location evidence="1">Cytoplasm</location>
    </subcellularLocation>
</comment>
<dbReference type="AlphaFoldDB" id="A0A9P8SC89"/>
<dbReference type="Proteomes" id="UP000824596">
    <property type="component" value="Unassembled WGS sequence"/>
</dbReference>
<feature type="compositionally biased region" description="Polar residues" evidence="3">
    <location>
        <begin position="28"/>
        <end position="39"/>
    </location>
</feature>
<evidence type="ECO:0000256" key="3">
    <source>
        <dbReference type="SAM" id="MobiDB-lite"/>
    </source>
</evidence>
<keyword evidence="5" id="KW-1185">Reference proteome</keyword>
<sequence length="426" mass="46828">MALNRKYAALPDLDSAPDIYETPELTDDNSTILTSANRPQSEDEFDDINEDETGGISRSRLRINEARSRFLPSNADANGADFSNRVDGKRMLYRASSRRQRILEDGTQELGDLSDDDDEESLERRIARLKREVEEAKGDYDKQQSASATQTDDAEHNVERLEALSRVLDDISKPAGFGAALGTARPPPLEDKTVGSGDSAAVDGPTYTVTYAPTYQQSHALAKAADFDRRLVMVEQALGISSSSMLEAGRDGLPRAILPTLDTMEKQISTLSQASTANLDAISRRVRTLATEQDKLNDAREKGKALREELGKHSPTSPTDDSEHEAKINALYGILPTIEGLTPVLSPLLDRLRSLRAIHADAATASQTLERIETQQADMTGELKQWRDGLEKMEGAMRNGDAAVKDNVKVMEGWVKDLEERMAKLA</sequence>
<dbReference type="GO" id="GO:0005737">
    <property type="term" value="C:cytoplasm"/>
    <property type="evidence" value="ECO:0007669"/>
    <property type="project" value="UniProtKB-SubCell"/>
</dbReference>
<gene>
    <name evidence="4" type="ORF">HRG_11525</name>
</gene>
<feature type="compositionally biased region" description="Basic and acidic residues" evidence="3">
    <location>
        <begin position="294"/>
        <end position="312"/>
    </location>
</feature>
<feature type="compositionally biased region" description="Acidic residues" evidence="3">
    <location>
        <begin position="42"/>
        <end position="53"/>
    </location>
</feature>
<keyword evidence="2" id="KW-0963">Cytoplasm</keyword>
<dbReference type="RefSeq" id="XP_044714892.1">
    <property type="nucleotide sequence ID" value="XM_044869995.1"/>
</dbReference>
<feature type="region of interest" description="Disordered" evidence="3">
    <location>
        <begin position="179"/>
        <end position="200"/>
    </location>
</feature>
<dbReference type="Pfam" id="PF04912">
    <property type="entry name" value="Dynamitin"/>
    <property type="match status" value="1"/>
</dbReference>
<accession>A0A9P8SC89</accession>
<dbReference type="GO" id="GO:0005869">
    <property type="term" value="C:dynactin complex"/>
    <property type="evidence" value="ECO:0007669"/>
    <property type="project" value="InterPro"/>
</dbReference>
<dbReference type="GeneID" id="68360653"/>
<feature type="region of interest" description="Disordered" evidence="3">
    <location>
        <begin position="134"/>
        <end position="156"/>
    </location>
</feature>
<dbReference type="GO" id="GO:0007017">
    <property type="term" value="P:microtubule-based process"/>
    <property type="evidence" value="ECO:0007669"/>
    <property type="project" value="InterPro"/>
</dbReference>
<evidence type="ECO:0000256" key="2">
    <source>
        <dbReference type="ARBA" id="ARBA00022490"/>
    </source>
</evidence>
<feature type="region of interest" description="Disordered" evidence="3">
    <location>
        <begin position="15"/>
        <end position="53"/>
    </location>
</feature>
<evidence type="ECO:0000313" key="4">
    <source>
        <dbReference type="EMBL" id="KAH0957378.1"/>
    </source>
</evidence>
<organism evidence="4 5">
    <name type="scientific">Hirsutella rhossiliensis</name>
    <dbReference type="NCBI Taxonomy" id="111463"/>
    <lineage>
        <taxon>Eukaryota</taxon>
        <taxon>Fungi</taxon>
        <taxon>Dikarya</taxon>
        <taxon>Ascomycota</taxon>
        <taxon>Pezizomycotina</taxon>
        <taxon>Sordariomycetes</taxon>
        <taxon>Hypocreomycetidae</taxon>
        <taxon>Hypocreales</taxon>
        <taxon>Ophiocordycipitaceae</taxon>
        <taxon>Hirsutella</taxon>
    </lineage>
</organism>
<protein>
    <submittedName>
        <fullName evidence="4">Dynamitin domain-containing protein</fullName>
    </submittedName>
</protein>
<proteinExistence type="predicted"/>
<evidence type="ECO:0000256" key="1">
    <source>
        <dbReference type="ARBA" id="ARBA00004496"/>
    </source>
</evidence>
<comment type="caution">
    <text evidence="4">The sequence shown here is derived from an EMBL/GenBank/DDBJ whole genome shotgun (WGS) entry which is preliminary data.</text>
</comment>
<feature type="region of interest" description="Disordered" evidence="3">
    <location>
        <begin position="294"/>
        <end position="324"/>
    </location>
</feature>
<reference evidence="4" key="1">
    <citation type="submission" date="2021-09" db="EMBL/GenBank/DDBJ databases">
        <title>A high-quality genome of the endoparasitic fungus Hirsutella rhossiliensis with a comparison of Hirsutella genomes reveals transposable elements contributing to genome size variation.</title>
        <authorList>
            <person name="Lin R."/>
            <person name="Jiao Y."/>
            <person name="Sun X."/>
            <person name="Ling J."/>
            <person name="Xie B."/>
            <person name="Cheng X."/>
        </authorList>
    </citation>
    <scope>NUCLEOTIDE SEQUENCE</scope>
    <source>
        <strain evidence="4">HR02</strain>
    </source>
</reference>
<evidence type="ECO:0000313" key="5">
    <source>
        <dbReference type="Proteomes" id="UP000824596"/>
    </source>
</evidence>
<dbReference type="OrthoDB" id="4977at2759"/>
<dbReference type="PANTHER" id="PTHR15346">
    <property type="entry name" value="DYNACTIN SUBUNIT"/>
    <property type="match status" value="1"/>
</dbReference>
<dbReference type="InterPro" id="IPR028133">
    <property type="entry name" value="Dynamitin"/>
</dbReference>